<keyword evidence="2" id="KW-0808">Transferase</keyword>
<name>A0A6J4JNH9_9PSEU</name>
<feature type="region of interest" description="Disordered" evidence="1">
    <location>
        <begin position="1"/>
        <end position="24"/>
    </location>
</feature>
<dbReference type="Gene3D" id="3.20.20.210">
    <property type="match status" value="1"/>
</dbReference>
<organism evidence="2">
    <name type="scientific">uncultured Actinomycetospora sp</name>
    <dbReference type="NCBI Taxonomy" id="1135996"/>
    <lineage>
        <taxon>Bacteria</taxon>
        <taxon>Bacillati</taxon>
        <taxon>Actinomycetota</taxon>
        <taxon>Actinomycetes</taxon>
        <taxon>Pseudonocardiales</taxon>
        <taxon>Pseudonocardiaceae</taxon>
        <taxon>Actinomycetospora</taxon>
        <taxon>environmental samples</taxon>
    </lineage>
</organism>
<accession>A0A6J4JNH9</accession>
<dbReference type="PANTHER" id="PTHR43844:SF2">
    <property type="entry name" value="SYNTHASE, VITAMIN-B12 INDEPENDENT, PUTATIVE (AFU_ORTHOLOGUE AFUA_3G12060)-RELATED"/>
    <property type="match status" value="1"/>
</dbReference>
<protein>
    <submittedName>
        <fullName evidence="2">5-methyltetrahydropteroyltriglutamate--homocystei ne methyltransferase</fullName>
        <ecNumber evidence="2">2.1.1.14</ecNumber>
    </submittedName>
</protein>
<keyword evidence="2" id="KW-0489">Methyltransferase</keyword>
<reference evidence="2" key="1">
    <citation type="submission" date="2020-02" db="EMBL/GenBank/DDBJ databases">
        <authorList>
            <person name="Meier V. D."/>
        </authorList>
    </citation>
    <scope>NUCLEOTIDE SEQUENCE</scope>
    <source>
        <strain evidence="2">AVDCRST_MAG54</strain>
    </source>
</reference>
<evidence type="ECO:0000256" key="1">
    <source>
        <dbReference type="SAM" id="MobiDB-lite"/>
    </source>
</evidence>
<proteinExistence type="predicted"/>
<dbReference type="EMBL" id="CADCTH010000482">
    <property type="protein sequence ID" value="CAA9283032.1"/>
    <property type="molecule type" value="Genomic_DNA"/>
</dbReference>
<dbReference type="GO" id="GO:0003871">
    <property type="term" value="F:5-methyltetrahydropteroyltriglutamate-homocysteine S-methyltransferase activity"/>
    <property type="evidence" value="ECO:0007669"/>
    <property type="project" value="UniProtKB-EC"/>
</dbReference>
<dbReference type="AlphaFoldDB" id="A0A6J4JNH9"/>
<evidence type="ECO:0000313" key="2">
    <source>
        <dbReference type="EMBL" id="CAA9283032.1"/>
    </source>
</evidence>
<dbReference type="PANTHER" id="PTHR43844">
    <property type="entry name" value="METHIONINE SYNTHASE"/>
    <property type="match status" value="1"/>
</dbReference>
<sequence>MNGYDPRTTTGIPTEPVGSMPRPTTLQDTYAAYDEGRIDKAGLEAEQEAAVRDTIDRYQATGAPIISDGEQRWSSFATYPITDTLAGTGLAPSLGPGGQFFAIFADGHGRQLPKLERGPFEYSNYAADSLRRSLPYATTPMKQAVIAPSMLALLYPLKEPVEGYSREDFEAKLVDECEKDIRLAFDAGAARVSVDFTEGRLATREDPRNPWTGAGLLPHFVELINRVMARFDATERADIGIHTCPGGDRDSVHSADVPYNNLLPEMFAINAGYFLIQLASERDKDPVYESIGRNLRDDADGVTQMAYIGVINPQNPRVESADEVAAALVRAADFIPRQQLGSTDDCGFSPFSIDEKPNHGSPDFARDVAFQKIRNRVDGTRMAAEKLGVS</sequence>
<dbReference type="SUPFAM" id="SSF51726">
    <property type="entry name" value="UROD/MetE-like"/>
    <property type="match status" value="1"/>
</dbReference>
<dbReference type="EC" id="2.1.1.14" evidence="2"/>
<gene>
    <name evidence="2" type="ORF">AVDCRST_MAG54-3774</name>
</gene>
<dbReference type="GO" id="GO:0032259">
    <property type="term" value="P:methylation"/>
    <property type="evidence" value="ECO:0007669"/>
    <property type="project" value="UniProtKB-KW"/>
</dbReference>
<dbReference type="InterPro" id="IPR038071">
    <property type="entry name" value="UROD/MetE-like_sf"/>
</dbReference>